<dbReference type="SUPFAM" id="SSF143011">
    <property type="entry name" value="RelE-like"/>
    <property type="match status" value="1"/>
</dbReference>
<comment type="caution">
    <text evidence="2">The sequence shown here is derived from an EMBL/GenBank/DDBJ whole genome shotgun (WGS) entry which is preliminary data.</text>
</comment>
<sequence length="86" mass="10164">MYKVLLTQKAKKFYTSANRPLAQKIARCLEVLEQTPRSHPNIKPLKGNLAGRYRYRIGDYRVIYQIDDENNQVIVSLIIHRRDAYE</sequence>
<dbReference type="PANTHER" id="PTHR38813">
    <property type="match status" value="1"/>
</dbReference>
<keyword evidence="3" id="KW-1185">Reference proteome</keyword>
<dbReference type="InterPro" id="IPR007712">
    <property type="entry name" value="RelE/ParE_toxin"/>
</dbReference>
<gene>
    <name evidence="2" type="ORF">VB854_03755</name>
</gene>
<dbReference type="RefSeq" id="WP_323221114.1">
    <property type="nucleotide sequence ID" value="NZ_JAYGHT010000006.1"/>
</dbReference>
<protein>
    <submittedName>
        <fullName evidence="2">Type II toxin-antitoxin system RelE/ParE family toxin</fullName>
    </submittedName>
</protein>
<dbReference type="Gene3D" id="3.30.2310.20">
    <property type="entry name" value="RelE-like"/>
    <property type="match status" value="1"/>
</dbReference>
<evidence type="ECO:0000313" key="2">
    <source>
        <dbReference type="EMBL" id="MEA5518063.1"/>
    </source>
</evidence>
<name>A0ABU5TT39_9CYAN</name>
<organism evidence="2 3">
    <name type="scientific">Limnoraphis robusta CCNP1315</name>
    <dbReference type="NCBI Taxonomy" id="3110306"/>
    <lineage>
        <taxon>Bacteria</taxon>
        <taxon>Bacillati</taxon>
        <taxon>Cyanobacteriota</taxon>
        <taxon>Cyanophyceae</taxon>
        <taxon>Oscillatoriophycideae</taxon>
        <taxon>Oscillatoriales</taxon>
        <taxon>Sirenicapillariaceae</taxon>
        <taxon>Limnoraphis</taxon>
    </lineage>
</organism>
<dbReference type="Proteomes" id="UP001301728">
    <property type="component" value="Unassembled WGS sequence"/>
</dbReference>
<dbReference type="NCBIfam" id="TIGR02385">
    <property type="entry name" value="RelE_StbE"/>
    <property type="match status" value="1"/>
</dbReference>
<dbReference type="InterPro" id="IPR052747">
    <property type="entry name" value="TA_system_RelE_toxin"/>
</dbReference>
<dbReference type="PANTHER" id="PTHR38813:SF1">
    <property type="entry name" value="TOXIN RELE1-RELATED"/>
    <property type="match status" value="1"/>
</dbReference>
<dbReference type="EMBL" id="JAYGHT010000006">
    <property type="protein sequence ID" value="MEA5518063.1"/>
    <property type="molecule type" value="Genomic_DNA"/>
</dbReference>
<keyword evidence="1" id="KW-1277">Toxin-antitoxin system</keyword>
<dbReference type="InterPro" id="IPR035093">
    <property type="entry name" value="RelE/ParE_toxin_dom_sf"/>
</dbReference>
<accession>A0ABU5TT39</accession>
<proteinExistence type="predicted"/>
<evidence type="ECO:0000313" key="3">
    <source>
        <dbReference type="Proteomes" id="UP001301728"/>
    </source>
</evidence>
<evidence type="ECO:0000256" key="1">
    <source>
        <dbReference type="ARBA" id="ARBA00022649"/>
    </source>
</evidence>
<reference evidence="2 3" key="1">
    <citation type="submission" date="2023-12" db="EMBL/GenBank/DDBJ databases">
        <title>Baltic Sea Cyanobacteria.</title>
        <authorList>
            <person name="Delbaje E."/>
            <person name="Fewer D.P."/>
            <person name="Shishido T.K."/>
        </authorList>
    </citation>
    <scope>NUCLEOTIDE SEQUENCE [LARGE SCALE GENOMIC DNA]</scope>
    <source>
        <strain evidence="2 3">CCNP 1315</strain>
    </source>
</reference>
<dbReference type="Pfam" id="PF05016">
    <property type="entry name" value="ParE_toxin"/>
    <property type="match status" value="1"/>
</dbReference>